<dbReference type="Proteomes" id="UP000531231">
    <property type="component" value="Unassembled WGS sequence"/>
</dbReference>
<evidence type="ECO:0000313" key="2">
    <source>
        <dbReference type="Proteomes" id="UP000531231"/>
    </source>
</evidence>
<accession>A0A7W8AHD5</accession>
<dbReference type="RefSeq" id="WP_151158793.1">
    <property type="nucleotide sequence ID" value="NZ_JACHIL010000001.1"/>
</dbReference>
<comment type="caution">
    <text evidence="1">The sequence shown here is derived from an EMBL/GenBank/DDBJ whole genome shotgun (WGS) entry which is preliminary data.</text>
</comment>
<keyword evidence="2" id="KW-1185">Reference proteome</keyword>
<reference evidence="1 2" key="1">
    <citation type="submission" date="2020-08" db="EMBL/GenBank/DDBJ databases">
        <title>Genomic Encyclopedia of Type Strains, Phase IV (KMG-IV): sequencing the most valuable type-strain genomes for metagenomic binning, comparative biology and taxonomic classification.</title>
        <authorList>
            <person name="Goeker M."/>
        </authorList>
    </citation>
    <scope>NUCLEOTIDE SEQUENCE [LARGE SCALE GENOMIC DNA]</scope>
    <source>
        <strain evidence="1 2">DSM 25620</strain>
    </source>
</reference>
<dbReference type="AlphaFoldDB" id="A0A7W8AHD5"/>
<gene>
    <name evidence="1" type="ORF">HNQ68_000875</name>
</gene>
<proteinExistence type="predicted"/>
<organism evidence="1 2">
    <name type="scientific">Pseudochrobactrum saccharolyticum</name>
    <dbReference type="NCBI Taxonomy" id="354352"/>
    <lineage>
        <taxon>Bacteria</taxon>
        <taxon>Pseudomonadati</taxon>
        <taxon>Pseudomonadota</taxon>
        <taxon>Alphaproteobacteria</taxon>
        <taxon>Hyphomicrobiales</taxon>
        <taxon>Brucellaceae</taxon>
        <taxon>Pseudochrobactrum</taxon>
    </lineage>
</organism>
<name>A0A7W8AHD5_9HYPH</name>
<sequence length="77" mass="8677">MARKCCQPQCFATCLPQHQARLLQLNEMISQAHKSKQSFFAYLLTMAVSEAQAITDCAHQEAWLQKGIKPETQAEPV</sequence>
<evidence type="ECO:0000313" key="1">
    <source>
        <dbReference type="EMBL" id="MBB5090363.1"/>
    </source>
</evidence>
<protein>
    <submittedName>
        <fullName evidence="1">Uncharacterized protein</fullName>
    </submittedName>
</protein>
<dbReference type="EMBL" id="JACHIL010000001">
    <property type="protein sequence ID" value="MBB5090363.1"/>
    <property type="molecule type" value="Genomic_DNA"/>
</dbReference>